<feature type="region of interest" description="Disordered" evidence="2">
    <location>
        <begin position="1"/>
        <end position="117"/>
    </location>
</feature>
<feature type="compositionally biased region" description="Basic and acidic residues" evidence="2">
    <location>
        <begin position="78"/>
        <end position="98"/>
    </location>
</feature>
<keyword evidence="1" id="KW-0238">DNA-binding</keyword>
<protein>
    <recommendedName>
        <fullName evidence="3">HTH CENPB-type domain-containing protein</fullName>
    </recommendedName>
</protein>
<dbReference type="PROSITE" id="PS51253">
    <property type="entry name" value="HTH_CENPB"/>
    <property type="match status" value="1"/>
</dbReference>
<dbReference type="AlphaFoldDB" id="A0A8J6JNZ3"/>
<evidence type="ECO:0000313" key="5">
    <source>
        <dbReference type="Proteomes" id="UP000770717"/>
    </source>
</evidence>
<evidence type="ECO:0000259" key="3">
    <source>
        <dbReference type="PROSITE" id="PS51253"/>
    </source>
</evidence>
<dbReference type="SMART" id="SM00674">
    <property type="entry name" value="CENPB"/>
    <property type="match status" value="1"/>
</dbReference>
<feature type="compositionally biased region" description="Basic residues" evidence="2">
    <location>
        <begin position="31"/>
        <end position="42"/>
    </location>
</feature>
<dbReference type="EMBL" id="WNTK01000596">
    <property type="protein sequence ID" value="KAG9469218.1"/>
    <property type="molecule type" value="Genomic_DNA"/>
</dbReference>
<dbReference type="SUPFAM" id="SSF46689">
    <property type="entry name" value="Homeodomain-like"/>
    <property type="match status" value="1"/>
</dbReference>
<dbReference type="Gene3D" id="1.10.10.60">
    <property type="entry name" value="Homeodomain-like"/>
    <property type="match status" value="1"/>
</dbReference>
<organism evidence="4 5">
    <name type="scientific">Eleutherodactylus coqui</name>
    <name type="common">Puerto Rican coqui</name>
    <dbReference type="NCBI Taxonomy" id="57060"/>
    <lineage>
        <taxon>Eukaryota</taxon>
        <taxon>Metazoa</taxon>
        <taxon>Chordata</taxon>
        <taxon>Craniata</taxon>
        <taxon>Vertebrata</taxon>
        <taxon>Euteleostomi</taxon>
        <taxon>Amphibia</taxon>
        <taxon>Batrachia</taxon>
        <taxon>Anura</taxon>
        <taxon>Neobatrachia</taxon>
        <taxon>Hyloidea</taxon>
        <taxon>Eleutherodactylidae</taxon>
        <taxon>Eleutherodactylinae</taxon>
        <taxon>Eleutherodactylus</taxon>
        <taxon>Eleutherodactylus</taxon>
    </lineage>
</organism>
<reference evidence="4" key="1">
    <citation type="thesis" date="2020" institute="ProQuest LLC" country="789 East Eisenhower Parkway, Ann Arbor, MI, USA">
        <title>Comparative Genomics and Chromosome Evolution.</title>
        <authorList>
            <person name="Mudd A.B."/>
        </authorList>
    </citation>
    <scope>NUCLEOTIDE SEQUENCE</scope>
    <source>
        <strain evidence="4">HN-11 Male</strain>
        <tissue evidence="4">Kidney and liver</tissue>
    </source>
</reference>
<dbReference type="GO" id="GO:0003677">
    <property type="term" value="F:DNA binding"/>
    <property type="evidence" value="ECO:0007669"/>
    <property type="project" value="UniProtKB-KW"/>
</dbReference>
<gene>
    <name evidence="4" type="ORF">GDO78_021026</name>
</gene>
<dbReference type="InterPro" id="IPR006600">
    <property type="entry name" value="HTH_CenpB_DNA-bd_dom"/>
</dbReference>
<feature type="compositionally biased region" description="Basic and acidic residues" evidence="2">
    <location>
        <begin position="7"/>
        <end position="18"/>
    </location>
</feature>
<feature type="compositionally biased region" description="Acidic residues" evidence="2">
    <location>
        <begin position="105"/>
        <end position="117"/>
    </location>
</feature>
<dbReference type="Proteomes" id="UP000770717">
    <property type="component" value="Unassembled WGS sequence"/>
</dbReference>
<evidence type="ECO:0000256" key="1">
    <source>
        <dbReference type="ARBA" id="ARBA00023125"/>
    </source>
</evidence>
<comment type="caution">
    <text evidence="4">The sequence shown here is derived from an EMBL/GenBank/DDBJ whole genome shotgun (WGS) entry which is preliminary data.</text>
</comment>
<evidence type="ECO:0000313" key="4">
    <source>
        <dbReference type="EMBL" id="KAG9469218.1"/>
    </source>
</evidence>
<feature type="domain" description="HTH CENPB-type" evidence="3">
    <location>
        <begin position="219"/>
        <end position="291"/>
    </location>
</feature>
<accession>A0A8J6JNZ3</accession>
<name>A0A8J6JNZ3_ELECQ</name>
<keyword evidence="5" id="KW-1185">Reference proteome</keyword>
<proteinExistence type="predicted"/>
<sequence length="300" mass="34641">MEEAEYIGEHEDLHKDVAMEDPQPPVSPDGRRRRNPRKRRSRLYPQDCPEEDPDVLENQQGENLISVKIEVKDEADEADIRTSHLYGPDERDSPERRPRLYSQDSLEEDPNVLENEQEEEMTAIKVELEDDMMGDHPCKSEVEEIPVDAIADEAPDNMSAKRKSYSIEFKKGIVEDSQGKNLTAFCKEKMLDVRMVRKWRADYDYLSQQVCKGNAKKRRCGSGRQPLFPELEDIICEWIADRRAKALVVRRADIQEFALSMAPQLAISPEFKASQHWLDSFLQRCEPSLKMIDTVLGGVY</sequence>
<evidence type="ECO:0000256" key="2">
    <source>
        <dbReference type="SAM" id="MobiDB-lite"/>
    </source>
</evidence>
<dbReference type="Pfam" id="PF03221">
    <property type="entry name" value="HTH_Tnp_Tc5"/>
    <property type="match status" value="1"/>
</dbReference>
<dbReference type="InterPro" id="IPR009057">
    <property type="entry name" value="Homeodomain-like_sf"/>
</dbReference>